<evidence type="ECO:0000259" key="3">
    <source>
        <dbReference type="PROSITE" id="PS50110"/>
    </source>
</evidence>
<dbReference type="PANTHER" id="PTHR44591">
    <property type="entry name" value="STRESS RESPONSE REGULATOR PROTEIN 1"/>
    <property type="match status" value="1"/>
</dbReference>
<protein>
    <submittedName>
        <fullName evidence="4">Chemotaxis protein CheY</fullName>
    </submittedName>
</protein>
<keyword evidence="1 2" id="KW-0597">Phosphoprotein</keyword>
<dbReference type="EMBL" id="SJPM01000008">
    <property type="protein sequence ID" value="TWT94345.1"/>
    <property type="molecule type" value="Genomic_DNA"/>
</dbReference>
<dbReference type="PROSITE" id="PS50110">
    <property type="entry name" value="RESPONSE_REGULATORY"/>
    <property type="match status" value="1"/>
</dbReference>
<dbReference type="OrthoDB" id="278031at2"/>
<name>A0A5C6A4M9_9BACT</name>
<feature type="domain" description="Response regulatory" evidence="3">
    <location>
        <begin position="16"/>
        <end position="134"/>
    </location>
</feature>
<dbReference type="Gene3D" id="3.40.50.2300">
    <property type="match status" value="1"/>
</dbReference>
<comment type="caution">
    <text evidence="4">The sequence shown here is derived from an EMBL/GenBank/DDBJ whole genome shotgun (WGS) entry which is preliminary data.</text>
</comment>
<dbReference type="InterPro" id="IPR050595">
    <property type="entry name" value="Bact_response_regulator"/>
</dbReference>
<dbReference type="Pfam" id="PF00072">
    <property type="entry name" value="Response_reg"/>
    <property type="match status" value="1"/>
</dbReference>
<dbReference type="AlphaFoldDB" id="A0A5C6A4M9"/>
<dbReference type="SUPFAM" id="SSF52172">
    <property type="entry name" value="CheY-like"/>
    <property type="match status" value="1"/>
</dbReference>
<accession>A0A5C6A4M9</accession>
<gene>
    <name evidence="4" type="primary">cheY_2</name>
    <name evidence="4" type="ORF">Pla100_39570</name>
</gene>
<feature type="modified residue" description="4-aspartylphosphate" evidence="2">
    <location>
        <position position="65"/>
    </location>
</feature>
<proteinExistence type="predicted"/>
<dbReference type="GO" id="GO:0000160">
    <property type="term" value="P:phosphorelay signal transduction system"/>
    <property type="evidence" value="ECO:0007669"/>
    <property type="project" value="InterPro"/>
</dbReference>
<dbReference type="InterPro" id="IPR001789">
    <property type="entry name" value="Sig_transdc_resp-reg_receiver"/>
</dbReference>
<organism evidence="4 5">
    <name type="scientific">Neorhodopirellula pilleata</name>
    <dbReference type="NCBI Taxonomy" id="2714738"/>
    <lineage>
        <taxon>Bacteria</taxon>
        <taxon>Pseudomonadati</taxon>
        <taxon>Planctomycetota</taxon>
        <taxon>Planctomycetia</taxon>
        <taxon>Pirellulales</taxon>
        <taxon>Pirellulaceae</taxon>
        <taxon>Neorhodopirellula</taxon>
    </lineage>
</organism>
<evidence type="ECO:0000256" key="2">
    <source>
        <dbReference type="PROSITE-ProRule" id="PRU00169"/>
    </source>
</evidence>
<dbReference type="CDD" id="cd00156">
    <property type="entry name" value="REC"/>
    <property type="match status" value="1"/>
</dbReference>
<dbReference type="Proteomes" id="UP000316213">
    <property type="component" value="Unassembled WGS sequence"/>
</dbReference>
<reference evidence="4 5" key="1">
    <citation type="submission" date="2019-02" db="EMBL/GenBank/DDBJ databases">
        <title>Deep-cultivation of Planctomycetes and their phenomic and genomic characterization uncovers novel biology.</title>
        <authorList>
            <person name="Wiegand S."/>
            <person name="Jogler M."/>
            <person name="Boedeker C."/>
            <person name="Pinto D."/>
            <person name="Vollmers J."/>
            <person name="Rivas-Marin E."/>
            <person name="Kohn T."/>
            <person name="Peeters S.H."/>
            <person name="Heuer A."/>
            <person name="Rast P."/>
            <person name="Oberbeckmann S."/>
            <person name="Bunk B."/>
            <person name="Jeske O."/>
            <person name="Meyerdierks A."/>
            <person name="Storesund J.E."/>
            <person name="Kallscheuer N."/>
            <person name="Luecker S."/>
            <person name="Lage O.M."/>
            <person name="Pohl T."/>
            <person name="Merkel B.J."/>
            <person name="Hornburger P."/>
            <person name="Mueller R.-W."/>
            <person name="Bruemmer F."/>
            <person name="Labrenz M."/>
            <person name="Spormann A.M."/>
            <person name="Op Den Camp H."/>
            <person name="Overmann J."/>
            <person name="Amann R."/>
            <person name="Jetten M.S.M."/>
            <person name="Mascher T."/>
            <person name="Medema M.H."/>
            <person name="Devos D.P."/>
            <person name="Kaster A.-K."/>
            <person name="Ovreas L."/>
            <person name="Rohde M."/>
            <person name="Galperin M.Y."/>
            <person name="Jogler C."/>
        </authorList>
    </citation>
    <scope>NUCLEOTIDE SEQUENCE [LARGE SCALE GENOMIC DNA]</scope>
    <source>
        <strain evidence="4 5">Pla100</strain>
    </source>
</reference>
<evidence type="ECO:0000313" key="4">
    <source>
        <dbReference type="EMBL" id="TWT94345.1"/>
    </source>
</evidence>
<evidence type="ECO:0000313" key="5">
    <source>
        <dbReference type="Proteomes" id="UP000316213"/>
    </source>
</evidence>
<evidence type="ECO:0000256" key="1">
    <source>
        <dbReference type="ARBA" id="ARBA00022553"/>
    </source>
</evidence>
<dbReference type="PANTHER" id="PTHR44591:SF23">
    <property type="entry name" value="CHEY SUBFAMILY"/>
    <property type="match status" value="1"/>
</dbReference>
<dbReference type="SMART" id="SM00448">
    <property type="entry name" value="REC"/>
    <property type="match status" value="1"/>
</dbReference>
<dbReference type="RefSeq" id="WP_146579247.1">
    <property type="nucleotide sequence ID" value="NZ_SJPM01000008.1"/>
</dbReference>
<sequence length="176" mass="19909">MAEPQPRTADARRANRCLIADDVRSTHRVLSRWLRDCGLQCESASDGHVAWERLQSLDVDLLITDIEMPQCSGLELLQRIRNSPDQRIATTPVLVMTSLDDRDVEGAVQKLGGDGLLIKPLEKNSTLPVILEVIVSGVHGREFWINHRQCETQNETRVSPTLQRLLRHVADIDREM</sequence>
<dbReference type="InterPro" id="IPR011006">
    <property type="entry name" value="CheY-like_superfamily"/>
</dbReference>
<keyword evidence="5" id="KW-1185">Reference proteome</keyword>